<dbReference type="Proteomes" id="UP001162889">
    <property type="component" value="Unassembled WGS sequence"/>
</dbReference>
<reference evidence="5" key="1">
    <citation type="submission" date="2022-03" db="EMBL/GenBank/DDBJ databases">
        <title>Genome Encyclopedia of Bacteria and Archaea VI: Functional Genomics of Type Strains.</title>
        <authorList>
            <person name="Whitman W."/>
        </authorList>
    </citation>
    <scope>NUCLEOTIDE SEQUENCE</scope>
    <source>
        <strain evidence="5">HSC-15S17</strain>
    </source>
</reference>
<keyword evidence="3" id="KW-0325">Glycoprotein</keyword>
<dbReference type="PANTHER" id="PTHR10426:SF88">
    <property type="entry name" value="ADIPOCYTE PLASMA MEMBRANE-ASSOCIATED PROTEIN HEMOMUCIN-RELATED"/>
    <property type="match status" value="1"/>
</dbReference>
<evidence type="ECO:0000256" key="2">
    <source>
        <dbReference type="ARBA" id="ARBA00022553"/>
    </source>
</evidence>
<dbReference type="EMBL" id="JALJZU010000010">
    <property type="protein sequence ID" value="MCP2011109.1"/>
    <property type="molecule type" value="Genomic_DNA"/>
</dbReference>
<organism evidence="5 6">
    <name type="scientific">Duganella violaceipulchra</name>
    <dbReference type="NCBI Taxonomy" id="2849652"/>
    <lineage>
        <taxon>Bacteria</taxon>
        <taxon>Pseudomonadati</taxon>
        <taxon>Pseudomonadota</taxon>
        <taxon>Betaproteobacteria</taxon>
        <taxon>Burkholderiales</taxon>
        <taxon>Oxalobacteraceae</taxon>
        <taxon>Telluria group</taxon>
        <taxon>Duganella</taxon>
    </lineage>
</organism>
<keyword evidence="2" id="KW-0597">Phosphoprotein</keyword>
<evidence type="ECO:0000256" key="1">
    <source>
        <dbReference type="ARBA" id="ARBA00009191"/>
    </source>
</evidence>
<protein>
    <submittedName>
        <fullName evidence="5">Sugar lactone lactonase YvrE</fullName>
    </submittedName>
</protein>
<gene>
    <name evidence="5" type="ORF">L1274_004855</name>
</gene>
<name>A0ABT1GTW5_9BURK</name>
<dbReference type="Gene3D" id="2.120.10.30">
    <property type="entry name" value="TolB, C-terminal domain"/>
    <property type="match status" value="1"/>
</dbReference>
<feature type="domain" description="Strictosidine synthase conserved region" evidence="4">
    <location>
        <begin position="148"/>
        <end position="235"/>
    </location>
</feature>
<dbReference type="Pfam" id="PF20067">
    <property type="entry name" value="SSL_N"/>
    <property type="match status" value="1"/>
</dbReference>
<dbReference type="InterPro" id="IPR011042">
    <property type="entry name" value="6-blade_b-propeller_TolB-like"/>
</dbReference>
<sequence>MKKIAKVSMFAALLVAAYLGLWPVPIVPVSWTAPTPPGYTGIHAVNQRLAGARQIALGGEVGPEHVLLGPDGKLYTGVASGKILRMNADGAALETYADTGGRPLGLDFDGAGQLIVADAVKGLLSVAPDRSVSVLADHVGSEAIRFADGVAVAANGKIYFSDASQRFAPVRRDTMEAAMLDVLEQSSTGRVLEYDPASKAARVVAGGLSFSNGVLLSGDQRWLYVSESGKYRVWKIAVDAAGLDVRVASPQAQVLLDNLPGYPDNLVRGAGGRIWLGLSGPRNDLDKMADKPSLRKLMLRLPRALWPEPKPYGHVLAFTEDGRIVADLQDPSGASPVTTGVTETAERLYIHNVGAGSMGWIKR</sequence>
<dbReference type="Pfam" id="PF03088">
    <property type="entry name" value="Str_synth"/>
    <property type="match status" value="1"/>
</dbReference>
<evidence type="ECO:0000313" key="5">
    <source>
        <dbReference type="EMBL" id="MCP2011109.1"/>
    </source>
</evidence>
<dbReference type="RefSeq" id="WP_229225052.1">
    <property type="nucleotide sequence ID" value="NZ_JAHTGR010000014.1"/>
</dbReference>
<evidence type="ECO:0000259" key="4">
    <source>
        <dbReference type="Pfam" id="PF03088"/>
    </source>
</evidence>
<dbReference type="InterPro" id="IPR018119">
    <property type="entry name" value="Strictosidine_synth_cons-reg"/>
</dbReference>
<comment type="similarity">
    <text evidence="1">Belongs to the strictosidine synthase family.</text>
</comment>
<comment type="caution">
    <text evidence="5">The sequence shown here is derived from an EMBL/GenBank/DDBJ whole genome shotgun (WGS) entry which is preliminary data.</text>
</comment>
<proteinExistence type="inferred from homology"/>
<accession>A0ABT1GTW5</accession>
<evidence type="ECO:0000313" key="6">
    <source>
        <dbReference type="Proteomes" id="UP001162889"/>
    </source>
</evidence>
<dbReference type="SUPFAM" id="SSF63829">
    <property type="entry name" value="Calcium-dependent phosphotriesterase"/>
    <property type="match status" value="1"/>
</dbReference>
<dbReference type="PANTHER" id="PTHR10426">
    <property type="entry name" value="STRICTOSIDINE SYNTHASE-RELATED"/>
    <property type="match status" value="1"/>
</dbReference>
<keyword evidence="6" id="KW-1185">Reference proteome</keyword>
<evidence type="ECO:0000256" key="3">
    <source>
        <dbReference type="ARBA" id="ARBA00023180"/>
    </source>
</evidence>